<evidence type="ECO:0000313" key="2">
    <source>
        <dbReference type="EMBL" id="GAC74004.1"/>
    </source>
</evidence>
<dbReference type="EMBL" id="DF196775">
    <property type="protein sequence ID" value="GAC74004.1"/>
    <property type="molecule type" value="Genomic_DNA"/>
</dbReference>
<proteinExistence type="predicted"/>
<feature type="region of interest" description="Disordered" evidence="1">
    <location>
        <begin position="41"/>
        <end position="78"/>
    </location>
</feature>
<protein>
    <submittedName>
        <fullName evidence="2">Uncharacterized protein</fullName>
    </submittedName>
</protein>
<organism evidence="2 3">
    <name type="scientific">Pseudozyma antarctica (strain T-34)</name>
    <name type="common">Yeast</name>
    <name type="synonym">Candida antarctica</name>
    <dbReference type="NCBI Taxonomy" id="1151754"/>
    <lineage>
        <taxon>Eukaryota</taxon>
        <taxon>Fungi</taxon>
        <taxon>Dikarya</taxon>
        <taxon>Basidiomycota</taxon>
        <taxon>Ustilaginomycotina</taxon>
        <taxon>Ustilaginomycetes</taxon>
        <taxon>Ustilaginales</taxon>
        <taxon>Ustilaginaceae</taxon>
        <taxon>Moesziomyces</taxon>
    </lineage>
</organism>
<accession>M9LVP6</accession>
<gene>
    <name evidence="2" type="ORF">PANT_9c00405</name>
</gene>
<evidence type="ECO:0000256" key="1">
    <source>
        <dbReference type="SAM" id="MobiDB-lite"/>
    </source>
</evidence>
<feature type="compositionally biased region" description="Low complexity" evidence="1">
    <location>
        <begin position="67"/>
        <end position="78"/>
    </location>
</feature>
<name>M9LVP6_PSEA3</name>
<evidence type="ECO:0000313" key="3">
    <source>
        <dbReference type="Proteomes" id="UP000011976"/>
    </source>
</evidence>
<feature type="compositionally biased region" description="Basic and acidic residues" evidence="1">
    <location>
        <begin position="45"/>
        <end position="60"/>
    </location>
</feature>
<dbReference type="Proteomes" id="UP000011976">
    <property type="component" value="Unassembled WGS sequence"/>
</dbReference>
<sequence>MAAGTNIASPHFGAAPRDAQLVMRCSCLGAVHLLSALGLSSSSDAARDDVRNSAERDASDQHAALHAAPSSRLSGSRPGLLAAGKAQYHARSCPHELARPPRTRCNDLRCSFTVQPPCSASPVLQPGSLVSILASLARPYPVSRS</sequence>
<dbReference type="AlphaFoldDB" id="M9LVP6"/>
<reference evidence="3" key="1">
    <citation type="journal article" date="2013" name="Genome Announc.">
        <title>Genome sequence of the basidiomycetous yeast Pseudozyma antarctica T-34, a producer of the glycolipid biosurfactants mannosylerythritol lipids.</title>
        <authorList>
            <person name="Morita T."/>
            <person name="Koike H."/>
            <person name="Koyama Y."/>
            <person name="Hagiwara H."/>
            <person name="Ito E."/>
            <person name="Fukuoka T."/>
            <person name="Imura T."/>
            <person name="Machida M."/>
            <person name="Kitamoto D."/>
        </authorList>
    </citation>
    <scope>NUCLEOTIDE SEQUENCE [LARGE SCALE GENOMIC DNA]</scope>
    <source>
        <strain evidence="3">T-34</strain>
    </source>
</reference>